<evidence type="ECO:0000313" key="2">
    <source>
        <dbReference type="Proteomes" id="UP000504610"/>
    </source>
</evidence>
<dbReference type="RefSeq" id="XP_018460575.1">
    <property type="nucleotide sequence ID" value="XM_018605073.1"/>
</dbReference>
<dbReference type="PANTHER" id="PTHR31286:SF148">
    <property type="entry name" value="DUF4283 DOMAIN-CONTAINING PROTEIN"/>
    <property type="match status" value="1"/>
</dbReference>
<feature type="region of interest" description="Disordered" evidence="1">
    <location>
        <begin position="217"/>
        <end position="236"/>
    </location>
</feature>
<feature type="compositionally biased region" description="Basic and acidic residues" evidence="1">
    <location>
        <begin position="140"/>
        <end position="177"/>
    </location>
</feature>
<feature type="compositionally biased region" description="Acidic residues" evidence="1">
    <location>
        <begin position="218"/>
        <end position="236"/>
    </location>
</feature>
<organism evidence="2 3">
    <name type="scientific">Raphanus sativus</name>
    <name type="common">Radish</name>
    <name type="synonym">Raphanus raphanistrum var. sativus</name>
    <dbReference type="NCBI Taxonomy" id="3726"/>
    <lineage>
        <taxon>Eukaryota</taxon>
        <taxon>Viridiplantae</taxon>
        <taxon>Streptophyta</taxon>
        <taxon>Embryophyta</taxon>
        <taxon>Tracheophyta</taxon>
        <taxon>Spermatophyta</taxon>
        <taxon>Magnoliopsida</taxon>
        <taxon>eudicotyledons</taxon>
        <taxon>Gunneridae</taxon>
        <taxon>Pentapetalae</taxon>
        <taxon>rosids</taxon>
        <taxon>malvids</taxon>
        <taxon>Brassicales</taxon>
        <taxon>Brassicaceae</taxon>
        <taxon>Brassiceae</taxon>
        <taxon>Raphanus</taxon>
    </lineage>
</organism>
<dbReference type="AlphaFoldDB" id="A0A6J0LK00"/>
<evidence type="ECO:0000256" key="1">
    <source>
        <dbReference type="SAM" id="MobiDB-lite"/>
    </source>
</evidence>
<reference evidence="2" key="1">
    <citation type="journal article" date="2019" name="Database">
        <title>The radish genome database (RadishGD): an integrated information resource for radish genomics.</title>
        <authorList>
            <person name="Yu H.J."/>
            <person name="Baek S."/>
            <person name="Lee Y.J."/>
            <person name="Cho A."/>
            <person name="Mun J.H."/>
        </authorList>
    </citation>
    <scope>NUCLEOTIDE SEQUENCE [LARGE SCALE GENOMIC DNA]</scope>
    <source>
        <strain evidence="2">cv. WK10039</strain>
    </source>
</reference>
<dbReference type="Proteomes" id="UP000504610">
    <property type="component" value="Chromosome 4"/>
</dbReference>
<keyword evidence="2" id="KW-1185">Reference proteome</keyword>
<reference evidence="3" key="2">
    <citation type="submission" date="2025-08" db="UniProtKB">
        <authorList>
            <consortium name="RefSeq"/>
        </authorList>
    </citation>
    <scope>IDENTIFICATION</scope>
    <source>
        <tissue evidence="3">Leaf</tissue>
    </source>
</reference>
<dbReference type="PANTHER" id="PTHR31286">
    <property type="entry name" value="GLYCINE-RICH CELL WALL STRUCTURAL PROTEIN 1.8-LIKE"/>
    <property type="match status" value="1"/>
</dbReference>
<evidence type="ECO:0000313" key="3">
    <source>
        <dbReference type="RefSeq" id="XP_018460575.1"/>
    </source>
</evidence>
<feature type="region of interest" description="Disordered" evidence="1">
    <location>
        <begin position="125"/>
        <end position="195"/>
    </location>
</feature>
<feature type="region of interest" description="Disordered" evidence="1">
    <location>
        <begin position="242"/>
        <end position="295"/>
    </location>
</feature>
<name>A0A6J0LK00_RAPSA</name>
<gene>
    <name evidence="3" type="primary">LOC108831544</name>
</gene>
<proteinExistence type="predicted"/>
<feature type="compositionally biased region" description="Basic and acidic residues" evidence="1">
    <location>
        <begin position="253"/>
        <end position="267"/>
    </location>
</feature>
<dbReference type="GeneID" id="108831544"/>
<dbReference type="KEGG" id="rsz:108831544"/>
<dbReference type="OrthoDB" id="1931768at2759"/>
<feature type="compositionally biased region" description="Acidic residues" evidence="1">
    <location>
        <begin position="242"/>
        <end position="252"/>
    </location>
</feature>
<dbReference type="InterPro" id="IPR040256">
    <property type="entry name" value="At4g02000-like"/>
</dbReference>
<sequence length="295" mass="33106">MVVTKWSPKAEEEEQEEEDIPMWIHITKVPLHMFSWEGLSLIASPVGFPVKLHPKTLACSSFEVVTVFVKVDVSRTLPKEMNFAKNGKEFTVEFYYPWLPSRCTCCNKWGHNEKVCALKKKGKDKESVSGSASGRKHGITAREKSNESKGGDLKDSSASKEKMVESAIKEGEGKSVGEAEWSEVSPGKIGRSQMNTPTRVDAEIHISASKFSTLSVSAEEEGEIVEEAQDYDIEDVDDLDMEENMEEMVELIEDSKLERSKSKEKPVQQRGRKKSQKAKAQDANPKSKMSSRRKN</sequence>
<protein>
    <submittedName>
        <fullName evidence="3">Uncharacterized protein LOC108831544</fullName>
    </submittedName>
</protein>
<accession>A0A6J0LK00</accession>